<evidence type="ECO:0000313" key="4">
    <source>
        <dbReference type="EMBL" id="MVT41691.1"/>
    </source>
</evidence>
<gene>
    <name evidence="4" type="ORF">GO495_13970</name>
</gene>
<dbReference type="InterPro" id="IPR045619">
    <property type="entry name" value="DUF6443"/>
</dbReference>
<evidence type="ECO:0000256" key="1">
    <source>
        <dbReference type="SAM" id="MobiDB-lite"/>
    </source>
</evidence>
<dbReference type="InterPro" id="IPR050708">
    <property type="entry name" value="T6SS_VgrG/RHS"/>
</dbReference>
<evidence type="ECO:0000259" key="3">
    <source>
        <dbReference type="Pfam" id="PF20041"/>
    </source>
</evidence>
<dbReference type="Proteomes" id="UP000468388">
    <property type="component" value="Unassembled WGS sequence"/>
</dbReference>
<accession>A0A6N8JAX2</accession>
<keyword evidence="2" id="KW-0472">Membrane</keyword>
<dbReference type="NCBIfam" id="TIGR03696">
    <property type="entry name" value="Rhs_assc_core"/>
    <property type="match status" value="1"/>
</dbReference>
<evidence type="ECO:0000256" key="2">
    <source>
        <dbReference type="SAM" id="Phobius"/>
    </source>
</evidence>
<dbReference type="Gene3D" id="2.180.10.10">
    <property type="entry name" value="RHS repeat-associated core"/>
    <property type="match status" value="2"/>
</dbReference>
<dbReference type="EMBL" id="WRXO01000003">
    <property type="protein sequence ID" value="MVT41691.1"/>
    <property type="molecule type" value="Genomic_DNA"/>
</dbReference>
<feature type="domain" description="DUF6443" evidence="3">
    <location>
        <begin position="65"/>
        <end position="198"/>
    </location>
</feature>
<sequence>MEAHDIRYNDQAYGDIVPVLFYNPQMNLYMKKLLLYILPVSLVPIWAFGQVSTDRNYIIKNEVKTSGITTQAQVDALTPTGRQQTVSYFDGLGRPVQTIQTQITVDQKDIIIPIEYDGFGREIKKFLPYADINNGATGSLRTAAYANQAAFYNTGSTVANIAKDNSPFEQSFIEFSPLNRMLEKGSTGSNWQPGGGHTIEGLALINTAADSVRKWTIAATQGAIPVSSSTYAAGDLFKSITKDERDKQVVEYKDREGKTLLKKVQLSDIPDERHGGWLCTYYVYDDLNNLRCVITPKAVALLNNNWVLSATQVNELCFQYSYDERGRMIVKRMPGTLYPTEIVYDVRDRLAFSRDGNLQAQGKWQVSFYDGQNRPVMTAFYNSTLIRDSLQARMNAATASSQDLSFIVPEVADLTVAANDGRTQYLATNSIAFDNGFDSGTNGAFTADVIPGANQGVVIVSVANPLPGLVATDLYPLTYTFYDDYTFNGAQPALTGDFTKPQAGANLNAVTVTKSNHVRGLTTGTKIRVLGTEKWLTSTSYYDDDNHVIQVIADNNCGGEDVVTNLYDFQGKLLSSYMRQRNPQSAATPETKILTMTQYDAGNRVVKITRQLNDDGVNNTIVQNTYNALGQLVNKTLGNNLDSLHQDYNIRGWLTGVNRDYVKGTGNNYFGYELSYDQTTSVVSGASYTNTQYNGNISGTIWRSVGDGAKRKYDYTYDNANRLLAGGFTQQNGSAWNTSAGIDFSVSNLQYDANGNILSMKQKGKLGVTSTTIDSLTYTYMNTGTSNKLEKVADANTVDNHLGDFKDSVNTIDYAYDSNGNLTKDLNKRITAITYNHLNLPESITIPGKGSITYQYDAAGTKLRKTVVDNTVSPSKTTVTDYLGAAVFEQDTLMFLGHEEGRIRAVYKTGRPISYAYDFFEKDHLGNVRMVLGTKSDTAYYTATMETAASGVENALFSNIDLTRTAISGITPAYPTDNTTNPNAYVAKTNASSGGQKIGPSLVLRVMAGDTIQINATGVYNSTAANTSIATQPDMVSAILNAFSGSGISDGIHGAFGIGSAISTGLTPGVFNSLKQIDTSQNLSTKPKAYLNFALFDDLFALVNENSGIRQIQGSPNVLQPLSVPRMVIKKTGFLYIYCSNESGSDVFFDNLVVVHNGGPVLEETHYYPFGLAMAGISNHALKGLNYPENKKGYNGNELQSKEFGDGSGLELYDFNARTYDQQIGRFIQIDPLIESGNQEMLTPYQFSYNNPVRYNDPDGKCPLCVVIVVEAVEIGLDLYTAYKIGKTAVATVSVVQESAINGFQPGNGMSTPVTKDNTTVVKGAPPAKVQGSITDLPFPIPGLLLAKSKDNKSEAEQHGGGKNAQHANQKAREVAQQKYEAAKKERDEMRSKPNKTKEEKKELKKMEKNVKHEKNNMDETGENHNQKHKGN</sequence>
<feature type="compositionally biased region" description="Basic and acidic residues" evidence="1">
    <location>
        <begin position="1351"/>
        <end position="1360"/>
    </location>
</feature>
<dbReference type="InterPro" id="IPR022385">
    <property type="entry name" value="Rhs_assc_core"/>
</dbReference>
<keyword evidence="2" id="KW-1133">Transmembrane helix</keyword>
<organism evidence="4 5">
    <name type="scientific">Chitinophaga oryziterrae</name>
    <dbReference type="NCBI Taxonomy" id="1031224"/>
    <lineage>
        <taxon>Bacteria</taxon>
        <taxon>Pseudomonadati</taxon>
        <taxon>Bacteroidota</taxon>
        <taxon>Chitinophagia</taxon>
        <taxon>Chitinophagales</taxon>
        <taxon>Chitinophagaceae</taxon>
        <taxon>Chitinophaga</taxon>
    </lineage>
</organism>
<dbReference type="PANTHER" id="PTHR32305">
    <property type="match status" value="1"/>
</dbReference>
<comment type="caution">
    <text evidence="4">The sequence shown here is derived from an EMBL/GenBank/DDBJ whole genome shotgun (WGS) entry which is preliminary data.</text>
</comment>
<feature type="compositionally biased region" description="Basic and acidic residues" evidence="1">
    <location>
        <begin position="1371"/>
        <end position="1426"/>
    </location>
</feature>
<proteinExistence type="predicted"/>
<name>A0A6N8JAX2_9BACT</name>
<evidence type="ECO:0000313" key="5">
    <source>
        <dbReference type="Proteomes" id="UP000468388"/>
    </source>
</evidence>
<dbReference type="Pfam" id="PF20041">
    <property type="entry name" value="DUF6443"/>
    <property type="match status" value="1"/>
</dbReference>
<feature type="transmembrane region" description="Helical" evidence="2">
    <location>
        <begin position="33"/>
        <end position="51"/>
    </location>
</feature>
<feature type="region of interest" description="Disordered" evidence="1">
    <location>
        <begin position="1351"/>
        <end position="1432"/>
    </location>
</feature>
<protein>
    <recommendedName>
        <fullName evidence="3">DUF6443 domain-containing protein</fullName>
    </recommendedName>
</protein>
<keyword evidence="2" id="KW-0812">Transmembrane</keyword>
<keyword evidence="5" id="KW-1185">Reference proteome</keyword>
<dbReference type="PANTHER" id="PTHR32305:SF15">
    <property type="entry name" value="PROTEIN RHSA-RELATED"/>
    <property type="match status" value="1"/>
</dbReference>
<reference evidence="4 5" key="1">
    <citation type="submission" date="2019-12" db="EMBL/GenBank/DDBJ databases">
        <title>The draft genomic sequence of strain Chitinophaga oryziterrae JCM 16595.</title>
        <authorList>
            <person name="Zhang X."/>
        </authorList>
    </citation>
    <scope>NUCLEOTIDE SEQUENCE [LARGE SCALE GENOMIC DNA]</scope>
    <source>
        <strain evidence="4 5">JCM 16595</strain>
    </source>
</reference>